<comment type="caution">
    <text evidence="2">The sequence shown here is derived from an EMBL/GenBank/DDBJ whole genome shotgun (WGS) entry which is preliminary data.</text>
</comment>
<evidence type="ECO:0000313" key="2">
    <source>
        <dbReference type="EMBL" id="NNG25130.1"/>
    </source>
</evidence>
<dbReference type="SUPFAM" id="SSF55729">
    <property type="entry name" value="Acyl-CoA N-acyltransferases (Nat)"/>
    <property type="match status" value="1"/>
</dbReference>
<dbReference type="AlphaFoldDB" id="A0A7Y2K1Y8"/>
<organism evidence="2 3">
    <name type="scientific">Telluria aromaticivorans</name>
    <dbReference type="NCBI Taxonomy" id="2725995"/>
    <lineage>
        <taxon>Bacteria</taxon>
        <taxon>Pseudomonadati</taxon>
        <taxon>Pseudomonadota</taxon>
        <taxon>Betaproteobacteria</taxon>
        <taxon>Burkholderiales</taxon>
        <taxon>Oxalobacteraceae</taxon>
        <taxon>Telluria group</taxon>
        <taxon>Telluria</taxon>
    </lineage>
</organism>
<proteinExistence type="predicted"/>
<dbReference type="EMBL" id="JABAIV010000008">
    <property type="protein sequence ID" value="NNG25130.1"/>
    <property type="molecule type" value="Genomic_DNA"/>
</dbReference>
<dbReference type="InterPro" id="IPR016181">
    <property type="entry name" value="Acyl_CoA_acyltransferase"/>
</dbReference>
<dbReference type="Pfam" id="PF13480">
    <property type="entry name" value="Acetyltransf_6"/>
    <property type="match status" value="1"/>
</dbReference>
<dbReference type="GO" id="GO:0016740">
    <property type="term" value="F:transferase activity"/>
    <property type="evidence" value="ECO:0007669"/>
    <property type="project" value="UniProtKB-KW"/>
</dbReference>
<evidence type="ECO:0000313" key="3">
    <source>
        <dbReference type="Proteomes" id="UP000533905"/>
    </source>
</evidence>
<name>A0A7Y2K1Y8_9BURK</name>
<feature type="domain" description="BioF2-like acetyltransferase" evidence="1">
    <location>
        <begin position="199"/>
        <end position="308"/>
    </location>
</feature>
<dbReference type="InterPro" id="IPR038740">
    <property type="entry name" value="BioF2-like_GNAT_dom"/>
</dbReference>
<accession>A0A7Y2K1Y8</accession>
<evidence type="ECO:0000259" key="1">
    <source>
        <dbReference type="Pfam" id="PF13480"/>
    </source>
</evidence>
<dbReference type="Proteomes" id="UP000533905">
    <property type="component" value="Unassembled WGS sequence"/>
</dbReference>
<sequence>MRQHLFTRPEKKYNTFADLKGAGGFDENYLHESFYKEHIPEFVAAALERLYGNIYCTLGRISAYESLEGISTYVSQRQSVIEAIILFRDEGQIISIVNQQITLPANAISSFCESVFSRYKNAKVVRFYAIDTHLTCFSRFFQQTVALQENVINLPSEKSIYLSSIRPQFRKQILISGQNIKADHPTFQMHLGSQDAIKAETVQAVLKLAQKRMLAKGKTDYTGKINTVALVKLMKSHGHIAFATINGNVCGGAMWLSVGKRHFHQIAAHDPEYDRYMLGNQLWMTAILRCLDLGGKECWLMGGADAHKARFRAEKRTFHSIIIYRSKLCAFFSLQIFVPCWSTQQAARLQAAAILIAHRPDRAGRLVAQAIAVIRSLRATMRERHTR</sequence>
<dbReference type="Gene3D" id="3.40.630.30">
    <property type="match status" value="1"/>
</dbReference>
<gene>
    <name evidence="2" type="ORF">HGB41_19280</name>
</gene>
<keyword evidence="3" id="KW-1185">Reference proteome</keyword>
<dbReference type="RefSeq" id="WP_171087489.1">
    <property type="nucleotide sequence ID" value="NZ_JABAIV010000008.1"/>
</dbReference>
<protein>
    <submittedName>
        <fullName evidence="2">GNAT family N-acetyltransferase</fullName>
    </submittedName>
</protein>
<reference evidence="2 3" key="1">
    <citation type="submission" date="2020-04" db="EMBL/GenBank/DDBJ databases">
        <title>Massilia sp. nov., a cold adapted bacteria isolated from Arctic soil.</title>
        <authorList>
            <person name="Son J."/>
            <person name="Ka J.-O."/>
        </authorList>
    </citation>
    <scope>NUCLEOTIDE SEQUENCE [LARGE SCALE GENOMIC DNA]</scope>
    <source>
        <strain evidence="2 3">ML15P13</strain>
    </source>
</reference>
<keyword evidence="2" id="KW-0808">Transferase</keyword>